<comment type="function">
    <text evidence="2">P5CS plays a key role in proline biosynthesis, leading to osmoregulation in plants.</text>
</comment>
<evidence type="ECO:0000256" key="19">
    <source>
        <dbReference type="ARBA" id="ARBA00022989"/>
    </source>
</evidence>
<dbReference type="InterPro" id="IPR020593">
    <property type="entry name" value="G-glutamylP_reductase_CS"/>
</dbReference>
<keyword evidence="20" id="KW-0560">Oxidoreductase</keyword>
<dbReference type="PANTHER" id="PTHR11063:SF27">
    <property type="entry name" value="DELTA-1-PYRROLINE-5-CARBOXYLATE SYNTHASE"/>
    <property type="match status" value="1"/>
</dbReference>
<dbReference type="GO" id="GO:0004349">
    <property type="term" value="F:glutamate 5-kinase activity"/>
    <property type="evidence" value="ECO:0007669"/>
    <property type="project" value="UniProtKB-EC"/>
</dbReference>
<keyword evidence="22" id="KW-0511">Multifunctional enzyme</keyword>
<dbReference type="NCBIfam" id="TIGR01027">
    <property type="entry name" value="proB"/>
    <property type="match status" value="1"/>
</dbReference>
<dbReference type="InterPro" id="IPR016161">
    <property type="entry name" value="Ald_DH/histidinol_DH"/>
</dbReference>
<keyword evidence="11" id="KW-0028">Amino-acid biosynthesis</keyword>
<evidence type="ECO:0000256" key="4">
    <source>
        <dbReference type="ARBA" id="ARBA00004985"/>
    </source>
</evidence>
<evidence type="ECO:0000256" key="8">
    <source>
        <dbReference type="ARBA" id="ARBA00009302"/>
    </source>
</evidence>
<dbReference type="InterPro" id="IPR016162">
    <property type="entry name" value="Ald_DH_N"/>
</dbReference>
<gene>
    <name evidence="29" type="ORF">Salat_0996100</name>
</gene>
<dbReference type="InterPro" id="IPR004895">
    <property type="entry name" value="Prenylated_rab_accept_PRA1"/>
</dbReference>
<dbReference type="Pfam" id="PF03208">
    <property type="entry name" value="PRA1"/>
    <property type="match status" value="1"/>
</dbReference>
<dbReference type="InterPro" id="IPR000965">
    <property type="entry name" value="GPR_dom"/>
</dbReference>
<dbReference type="CDD" id="cd07079">
    <property type="entry name" value="ALDH_F18-19_ProA-GPR"/>
    <property type="match status" value="1"/>
</dbReference>
<dbReference type="GO" id="GO:0005783">
    <property type="term" value="C:endoplasmic reticulum"/>
    <property type="evidence" value="ECO:0007669"/>
    <property type="project" value="UniProtKB-ARBA"/>
</dbReference>
<dbReference type="GO" id="GO:0005524">
    <property type="term" value="F:ATP binding"/>
    <property type="evidence" value="ECO:0007669"/>
    <property type="project" value="UniProtKB-KW"/>
</dbReference>
<dbReference type="Proteomes" id="UP001293254">
    <property type="component" value="Unassembled WGS sequence"/>
</dbReference>
<dbReference type="InterPro" id="IPR015590">
    <property type="entry name" value="Aldehyde_DH_dom"/>
</dbReference>
<feature type="domain" description="Aspartate/glutamate/uridylate kinase" evidence="28">
    <location>
        <begin position="326"/>
        <end position="571"/>
    </location>
</feature>
<dbReference type="FunFam" id="3.40.309.10:FF:000015">
    <property type="entry name" value="Delta-1-pyrroline-5-carboxylate synthase"/>
    <property type="match status" value="1"/>
</dbReference>
<keyword evidence="17" id="KW-0067">ATP-binding</keyword>
<comment type="function">
    <text evidence="1">May be involved in both secretory and endocytic intracellular trafficking in the endosomal/prevacuolar compartments.</text>
</comment>
<dbReference type="EMBL" id="JACGWO010000003">
    <property type="protein sequence ID" value="KAK4432340.1"/>
    <property type="molecule type" value="Genomic_DNA"/>
</dbReference>
<dbReference type="AlphaFoldDB" id="A0AAE1YLC3"/>
<dbReference type="NCBIfam" id="NF001221">
    <property type="entry name" value="PRK00197.1"/>
    <property type="match status" value="1"/>
</dbReference>
<evidence type="ECO:0000256" key="20">
    <source>
        <dbReference type="ARBA" id="ARBA00023002"/>
    </source>
</evidence>
<evidence type="ECO:0000256" key="11">
    <source>
        <dbReference type="ARBA" id="ARBA00022605"/>
    </source>
</evidence>
<evidence type="ECO:0000256" key="15">
    <source>
        <dbReference type="ARBA" id="ARBA00022741"/>
    </source>
</evidence>
<name>A0AAE1YLC3_9LAMI</name>
<evidence type="ECO:0000256" key="23">
    <source>
        <dbReference type="ARBA" id="ARBA00049024"/>
    </source>
</evidence>
<comment type="subcellular location">
    <subcellularLocation>
        <location evidence="3">Membrane</location>
        <topology evidence="3">Multi-pass membrane protein</topology>
    </subcellularLocation>
</comment>
<dbReference type="InterPro" id="IPR036393">
    <property type="entry name" value="AceGlu_kinase-like_sf"/>
</dbReference>
<dbReference type="PRINTS" id="PR00474">
    <property type="entry name" value="GLU5KINASE"/>
</dbReference>
<dbReference type="Gene3D" id="3.40.309.10">
    <property type="entry name" value="Aldehyde Dehydrogenase, Chain A, domain 2"/>
    <property type="match status" value="1"/>
</dbReference>
<comment type="catalytic activity">
    <reaction evidence="24">
        <text>L-glutamate + ATP = L-glutamyl 5-phosphate + ADP</text>
        <dbReference type="Rhea" id="RHEA:14877"/>
        <dbReference type="ChEBI" id="CHEBI:29985"/>
        <dbReference type="ChEBI" id="CHEBI:30616"/>
        <dbReference type="ChEBI" id="CHEBI:58274"/>
        <dbReference type="ChEBI" id="CHEBI:456216"/>
        <dbReference type="EC" id="2.7.2.11"/>
    </reaction>
</comment>
<feature type="transmembrane region" description="Helical" evidence="26">
    <location>
        <begin position="52"/>
        <end position="71"/>
    </location>
</feature>
<evidence type="ECO:0000259" key="28">
    <source>
        <dbReference type="Pfam" id="PF00696"/>
    </source>
</evidence>
<accession>A0AAE1YLC3</accession>
<reference evidence="29" key="2">
    <citation type="journal article" date="2024" name="Plant">
        <title>Genomic evolution and insights into agronomic trait innovations of Sesamum species.</title>
        <authorList>
            <person name="Miao H."/>
            <person name="Wang L."/>
            <person name="Qu L."/>
            <person name="Liu H."/>
            <person name="Sun Y."/>
            <person name="Le M."/>
            <person name="Wang Q."/>
            <person name="Wei S."/>
            <person name="Zheng Y."/>
            <person name="Lin W."/>
            <person name="Duan Y."/>
            <person name="Cao H."/>
            <person name="Xiong S."/>
            <person name="Wang X."/>
            <person name="Wei L."/>
            <person name="Li C."/>
            <person name="Ma Q."/>
            <person name="Ju M."/>
            <person name="Zhao R."/>
            <person name="Li G."/>
            <person name="Mu C."/>
            <person name="Tian Q."/>
            <person name="Mei H."/>
            <person name="Zhang T."/>
            <person name="Gao T."/>
            <person name="Zhang H."/>
        </authorList>
    </citation>
    <scope>NUCLEOTIDE SEQUENCE</scope>
    <source>
        <strain evidence="29">3651</strain>
    </source>
</reference>
<evidence type="ECO:0000256" key="12">
    <source>
        <dbReference type="ARBA" id="ARBA00022650"/>
    </source>
</evidence>
<dbReference type="GO" id="GO:0016020">
    <property type="term" value="C:membrane"/>
    <property type="evidence" value="ECO:0007669"/>
    <property type="project" value="UniProtKB-SubCell"/>
</dbReference>
<keyword evidence="19 26" id="KW-1133">Transmembrane helix</keyword>
<comment type="similarity">
    <text evidence="6">In the C-terminal section; belongs to the gamma-glutamyl phosphate reductase family.</text>
</comment>
<dbReference type="Pfam" id="PF00696">
    <property type="entry name" value="AA_kinase"/>
    <property type="match status" value="1"/>
</dbReference>
<evidence type="ECO:0000256" key="17">
    <source>
        <dbReference type="ARBA" id="ARBA00022840"/>
    </source>
</evidence>
<dbReference type="NCBIfam" id="TIGR00407">
    <property type="entry name" value="proA"/>
    <property type="match status" value="1"/>
</dbReference>
<proteinExistence type="inferred from homology"/>
<keyword evidence="30" id="KW-1185">Reference proteome</keyword>
<keyword evidence="18" id="KW-0521">NADP</keyword>
<dbReference type="FunFam" id="3.40.1160.10:FF:000013">
    <property type="entry name" value="Delta-1-pyrroline-5-carboxylate synthase"/>
    <property type="match status" value="1"/>
</dbReference>
<feature type="domain" description="Aldehyde dehydrogenase" evidence="27">
    <location>
        <begin position="605"/>
        <end position="867"/>
    </location>
</feature>
<dbReference type="SUPFAM" id="SSF53633">
    <property type="entry name" value="Carbamate kinase-like"/>
    <property type="match status" value="1"/>
</dbReference>
<comment type="pathway">
    <text evidence="4">Amino-acid biosynthesis; L-proline biosynthesis; L-glutamate 5-semialdehyde from L-glutamate: step 2/2.</text>
</comment>
<reference evidence="29" key="1">
    <citation type="submission" date="2020-06" db="EMBL/GenBank/DDBJ databases">
        <authorList>
            <person name="Li T."/>
            <person name="Hu X."/>
            <person name="Zhang T."/>
            <person name="Song X."/>
            <person name="Zhang H."/>
            <person name="Dai N."/>
            <person name="Sheng W."/>
            <person name="Hou X."/>
            <person name="Wei L."/>
        </authorList>
    </citation>
    <scope>NUCLEOTIDE SEQUENCE</scope>
    <source>
        <strain evidence="29">3651</strain>
        <tissue evidence="29">Leaf</tissue>
    </source>
</reference>
<evidence type="ECO:0000256" key="14">
    <source>
        <dbReference type="ARBA" id="ARBA00022692"/>
    </source>
</evidence>
<comment type="caution">
    <text evidence="29">The sequence shown here is derived from an EMBL/GenBank/DDBJ whole genome shotgun (WGS) entry which is preliminary data.</text>
</comment>
<keyword evidence="12" id="KW-0641">Proline biosynthesis</keyword>
<dbReference type="InterPro" id="IPR001057">
    <property type="entry name" value="Glu/AcGlu_kinase"/>
</dbReference>
<evidence type="ECO:0000256" key="10">
    <source>
        <dbReference type="ARBA" id="ARBA00013002"/>
    </source>
</evidence>
<feature type="transmembrane region" description="Helical" evidence="26">
    <location>
        <begin position="77"/>
        <end position="98"/>
    </location>
</feature>
<keyword evidence="15" id="KW-0547">Nucleotide-binding</keyword>
<evidence type="ECO:0000256" key="1">
    <source>
        <dbReference type="ARBA" id="ARBA00002501"/>
    </source>
</evidence>
<dbReference type="NCBIfam" id="TIGR01092">
    <property type="entry name" value="P5CS"/>
    <property type="match status" value="1"/>
</dbReference>
<evidence type="ECO:0000256" key="5">
    <source>
        <dbReference type="ARBA" id="ARBA00005185"/>
    </source>
</evidence>
<dbReference type="PROSITE" id="PS01223">
    <property type="entry name" value="PROA"/>
    <property type="match status" value="1"/>
</dbReference>
<protein>
    <recommendedName>
        <fullName evidence="25">Delta-1-pyrroline-5-carboxylate synthase</fullName>
        <ecNumber evidence="10">1.2.1.41</ecNumber>
        <ecNumber evidence="9">2.7.2.11</ecNumber>
    </recommendedName>
</protein>
<evidence type="ECO:0000256" key="9">
    <source>
        <dbReference type="ARBA" id="ARBA00012777"/>
    </source>
</evidence>
<keyword evidence="16" id="KW-0418">Kinase</keyword>
<comment type="similarity">
    <text evidence="8">In the N-terminal section; belongs to the glutamate 5-kinase family.</text>
</comment>
<comment type="similarity">
    <text evidence="7">Belongs to the PRA1 family.</text>
</comment>
<dbReference type="InterPro" id="IPR001048">
    <property type="entry name" value="Asp/Glu/Uridylate_kinase"/>
</dbReference>
<evidence type="ECO:0000256" key="26">
    <source>
        <dbReference type="SAM" id="Phobius"/>
    </source>
</evidence>
<dbReference type="InterPro" id="IPR016163">
    <property type="entry name" value="Ald_DH_C"/>
</dbReference>
<evidence type="ECO:0000256" key="21">
    <source>
        <dbReference type="ARBA" id="ARBA00023136"/>
    </source>
</evidence>
<evidence type="ECO:0000256" key="16">
    <source>
        <dbReference type="ARBA" id="ARBA00022777"/>
    </source>
</evidence>
<evidence type="ECO:0000256" key="24">
    <source>
        <dbReference type="ARBA" id="ARBA00049141"/>
    </source>
</evidence>
<evidence type="ECO:0000313" key="29">
    <source>
        <dbReference type="EMBL" id="KAK4432340.1"/>
    </source>
</evidence>
<evidence type="ECO:0000256" key="18">
    <source>
        <dbReference type="ARBA" id="ARBA00022857"/>
    </source>
</evidence>
<dbReference type="GO" id="GO:0004350">
    <property type="term" value="F:glutamate-5-semialdehyde dehydrogenase activity"/>
    <property type="evidence" value="ECO:0007669"/>
    <property type="project" value="UniProtKB-EC"/>
</dbReference>
<feature type="transmembrane region" description="Helical" evidence="26">
    <location>
        <begin position="143"/>
        <end position="160"/>
    </location>
</feature>
<keyword evidence="13" id="KW-0808">Transferase</keyword>
<dbReference type="Gene3D" id="3.40.1160.10">
    <property type="entry name" value="Acetylglutamate kinase-like"/>
    <property type="match status" value="1"/>
</dbReference>
<evidence type="ECO:0000256" key="7">
    <source>
        <dbReference type="ARBA" id="ARBA00006483"/>
    </source>
</evidence>
<dbReference type="PROSITE" id="PS00902">
    <property type="entry name" value="GLUTAMATE_5_KINASE"/>
    <property type="match status" value="1"/>
</dbReference>
<dbReference type="GO" id="GO:0016192">
    <property type="term" value="P:vesicle-mediated transport"/>
    <property type="evidence" value="ECO:0007669"/>
    <property type="project" value="UniProtKB-ARBA"/>
</dbReference>
<comment type="pathway">
    <text evidence="5">Amino-acid biosynthesis; L-proline biosynthesis; L-glutamate 5-semialdehyde from L-glutamate: step 1/2.</text>
</comment>
<dbReference type="InterPro" id="IPR005766">
    <property type="entry name" value="P5_carboxy_syn"/>
</dbReference>
<dbReference type="Pfam" id="PF00171">
    <property type="entry name" value="Aldedh"/>
    <property type="match status" value="1"/>
</dbReference>
<dbReference type="GO" id="GO:0008652">
    <property type="term" value="P:amino acid biosynthetic process"/>
    <property type="evidence" value="ECO:0007669"/>
    <property type="project" value="UniProtKB-KW"/>
</dbReference>
<evidence type="ECO:0000256" key="2">
    <source>
        <dbReference type="ARBA" id="ARBA00003492"/>
    </source>
</evidence>
<dbReference type="InterPro" id="IPR019797">
    <property type="entry name" value="Glutamate_5-kinase_CS"/>
</dbReference>
<dbReference type="HAMAP" id="MF_00412">
    <property type="entry name" value="ProA"/>
    <property type="match status" value="1"/>
</dbReference>
<keyword evidence="21 26" id="KW-0472">Membrane</keyword>
<dbReference type="EC" id="2.7.2.11" evidence="9"/>
<dbReference type="HAMAP" id="MF_00456">
    <property type="entry name" value="ProB"/>
    <property type="match status" value="1"/>
</dbReference>
<sequence>MDWSNVTAEDLVEALREVDWSSPPRPLSEFFSRFTVPRSSAKWNSRLKCNLYYYRTNYFIMIVFILGMGFLRRPLAIVAALMTALSIAFLNDSFAGTFNEKVTRTIRQFSPHLAAKMRPPLTPVIRGRPSAKRAIHICGQPRWVFVLVFSAVSFILWFVSCGLLTVLWAFALGLLATLIHASFRTPNLKARLNTFREEFRAVWRNYTPKHGRTETLAALAVATAFISAPRVEFLSRMFSSYRIGVDRGEEIGEGGRQAGISKWRLLGWRLPRPKCRRSKNFASHSQTPFIHIIHPPPLFVFPNSTIPSSITPIIMDPTRVFVKNVKRVVFKVGTAVVTRSDGRLAVGRVGAIFEQLEALNSQGYEIILVTSGAVGAGRQRLKYRKLLNSSFADLQKPQVEIDGKACAAVGQNGLMALYDSLFSQLDITSSQLLVTDNDFKSTDFRTQLSQTVNSLLALRSIPIFNENDAISTRRAPYEDSTGIFWDNDSLAALLALELKADLLVLLSDVEGLYSGPPTDPNSKLIHTYVKQKHLGTITFGDKSRVGRGGMTAKVKAAVSAADSGTPVVIASGFVAGNIGKVLEGQRIGTLFHRDAHTWVTLNEFTAREMADAARDCSMRLQSISSEERNKILLDIADALEKKQDQIKVENQADVAAANDAGYDESLISRLVLSPAKIVALAKSVRTIAEMEEPIGRVVKKTELADGLILEKTTCPLGVLLIIFESRPDALVQIASLAIRSGNGLLLKGGKEARRTNEILHKVITGVIPETVGEKLIGLVTSKEEIPDLLKLDDVIDLVIPRGSNRLVSEIKSTTKIPVLGHSDGICHVYVDKSANMDMARSIIVDSKLDYPAACNAMETLLVHQDWASSEGFQDLVVELSHGGVTLHGGPRASSLLKISEIQTFHHEYCSRACTIEIVDDVKAAVDHIRKHGSGHTECIIAEDKKTAEYFLKHIDSAAVFHNASTRFCDGMRFGLGAEVGISTSKIHARGPVGVEGLLSTKWVLRGNGHIVKGDEGVIYTHKNIVSISSES</sequence>
<evidence type="ECO:0000259" key="27">
    <source>
        <dbReference type="Pfam" id="PF00171"/>
    </source>
</evidence>
<comment type="catalytic activity">
    <reaction evidence="23">
        <text>L-glutamate 5-semialdehyde + phosphate + NADP(+) = L-glutamyl 5-phosphate + NADPH + H(+)</text>
        <dbReference type="Rhea" id="RHEA:19541"/>
        <dbReference type="ChEBI" id="CHEBI:15378"/>
        <dbReference type="ChEBI" id="CHEBI:43474"/>
        <dbReference type="ChEBI" id="CHEBI:57783"/>
        <dbReference type="ChEBI" id="CHEBI:58066"/>
        <dbReference type="ChEBI" id="CHEBI:58274"/>
        <dbReference type="ChEBI" id="CHEBI:58349"/>
        <dbReference type="EC" id="1.2.1.41"/>
    </reaction>
</comment>
<organism evidence="29 30">
    <name type="scientific">Sesamum alatum</name>
    <dbReference type="NCBI Taxonomy" id="300844"/>
    <lineage>
        <taxon>Eukaryota</taxon>
        <taxon>Viridiplantae</taxon>
        <taxon>Streptophyta</taxon>
        <taxon>Embryophyta</taxon>
        <taxon>Tracheophyta</taxon>
        <taxon>Spermatophyta</taxon>
        <taxon>Magnoliopsida</taxon>
        <taxon>eudicotyledons</taxon>
        <taxon>Gunneridae</taxon>
        <taxon>Pentapetalae</taxon>
        <taxon>asterids</taxon>
        <taxon>lamiids</taxon>
        <taxon>Lamiales</taxon>
        <taxon>Pedaliaceae</taxon>
        <taxon>Sesamum</taxon>
    </lineage>
</organism>
<evidence type="ECO:0000256" key="13">
    <source>
        <dbReference type="ARBA" id="ARBA00022679"/>
    </source>
</evidence>
<dbReference type="InterPro" id="IPR005715">
    <property type="entry name" value="Glu_5kinase/COase_Synthase"/>
</dbReference>
<evidence type="ECO:0000256" key="3">
    <source>
        <dbReference type="ARBA" id="ARBA00004141"/>
    </source>
</evidence>
<dbReference type="Gene3D" id="3.40.605.10">
    <property type="entry name" value="Aldehyde Dehydrogenase, Chain A, domain 1"/>
    <property type="match status" value="1"/>
</dbReference>
<keyword evidence="14 26" id="KW-0812">Transmembrane</keyword>
<evidence type="ECO:0000313" key="30">
    <source>
        <dbReference type="Proteomes" id="UP001293254"/>
    </source>
</evidence>
<dbReference type="EC" id="1.2.1.41" evidence="10"/>
<dbReference type="SUPFAM" id="SSF53720">
    <property type="entry name" value="ALDH-like"/>
    <property type="match status" value="1"/>
</dbReference>
<dbReference type="PANTHER" id="PTHR11063">
    <property type="entry name" value="GLUTAMATE SEMIALDEHYDE DEHYDROGENASE"/>
    <property type="match status" value="1"/>
</dbReference>
<evidence type="ECO:0000256" key="22">
    <source>
        <dbReference type="ARBA" id="ARBA00023268"/>
    </source>
</evidence>
<evidence type="ECO:0000256" key="25">
    <source>
        <dbReference type="ARBA" id="ARBA00074118"/>
    </source>
</evidence>
<evidence type="ECO:0000256" key="6">
    <source>
        <dbReference type="ARBA" id="ARBA00006300"/>
    </source>
</evidence>